<dbReference type="Pfam" id="PF07969">
    <property type="entry name" value="Amidohydro_3"/>
    <property type="match status" value="1"/>
</dbReference>
<dbReference type="InterPro" id="IPR033932">
    <property type="entry name" value="YtcJ-like"/>
</dbReference>
<feature type="chain" id="PRO_5046115104" evidence="1">
    <location>
        <begin position="24"/>
        <end position="632"/>
    </location>
</feature>
<evidence type="ECO:0000256" key="1">
    <source>
        <dbReference type="SAM" id="SignalP"/>
    </source>
</evidence>
<dbReference type="Gene3D" id="3.10.310.70">
    <property type="match status" value="1"/>
</dbReference>
<organism evidence="3 4">
    <name type="scientific">Roseateles koreensis</name>
    <dbReference type="NCBI Taxonomy" id="2987526"/>
    <lineage>
        <taxon>Bacteria</taxon>
        <taxon>Pseudomonadati</taxon>
        <taxon>Pseudomonadota</taxon>
        <taxon>Betaproteobacteria</taxon>
        <taxon>Burkholderiales</taxon>
        <taxon>Sphaerotilaceae</taxon>
        <taxon>Roseateles</taxon>
    </lineage>
</organism>
<dbReference type="Gene3D" id="3.20.20.140">
    <property type="entry name" value="Metal-dependent hydrolases"/>
    <property type="match status" value="1"/>
</dbReference>
<sequence>MNFLRTTVASAAVMTCFAGVALAQSEPATIFTAKKIITMEHSNPEAQAVAVLGKRIVSVGSLAQVKVALGDKPFVMNETFKDQVIMPGLIEQHVHPMLVSLTLNTDVISTEDWDLPTRTYPAAKNPEQYMKMLTAYSESKSDPQEWLYSWGYHKLWHGNLTRADLDKISTTRPIAVIHRSAHEVILNSVAMKTLGLDESAMRGKGVASEQYNWDEGHWWETGSFELVVPKLMKFMAAPARLKAGHDLFIEINKMNGVTSFNDPGVILAPGLIGMYKAMFNAPDVPFYSSFIGETKHQVYEGMTDAEALADTEKLHNSLPDGGKATFLKKQIKLYADGAIVSLLMQMNDGYSDGHKGEWILTPEQLDKISKPYWDAGYQLHVHATGDGGVDAVLNMVEKRMRENPRADHRTVLVHFANSTEAQIDRIARLGVIVSANPYYPVGFADKFSKSSLGKERADNMVRAQSVIRRGLHLSLHTDAPIAPMGPLYLAWAAVNRTTLDGRLVAPEQRISVDDALRAVTIEAAYSLRQENDLGSIAVGKIANFSVLGQDPYKVKPMTIKDIPIRASVFEGRVFPIAQRDKKPSKTASAPAAPFAKLMAALERNGPHGDICDVNKLLMVAFAKAEAERATTQ</sequence>
<comment type="caution">
    <text evidence="3">The sequence shown here is derived from an EMBL/GenBank/DDBJ whole genome shotgun (WGS) entry which is preliminary data.</text>
</comment>
<feature type="domain" description="Amidohydrolase 3" evidence="2">
    <location>
        <begin position="83"/>
        <end position="573"/>
    </location>
</feature>
<proteinExistence type="predicted"/>
<feature type="signal peptide" evidence="1">
    <location>
        <begin position="1"/>
        <end position="23"/>
    </location>
</feature>
<dbReference type="PANTHER" id="PTHR22642:SF2">
    <property type="entry name" value="PROTEIN LONG AFTER FAR-RED 3"/>
    <property type="match status" value="1"/>
</dbReference>
<keyword evidence="1" id="KW-0732">Signal</keyword>
<dbReference type="InterPro" id="IPR011059">
    <property type="entry name" value="Metal-dep_hydrolase_composite"/>
</dbReference>
<keyword evidence="4" id="KW-1185">Reference proteome</keyword>
<dbReference type="EMBL" id="JAQQXS010000003">
    <property type="protein sequence ID" value="MDC8784270.1"/>
    <property type="molecule type" value="Genomic_DNA"/>
</dbReference>
<reference evidence="3 4" key="1">
    <citation type="submission" date="2022-10" db="EMBL/GenBank/DDBJ databases">
        <title>paucibacter sp. hw8 Genome sequencing.</title>
        <authorList>
            <person name="Park S."/>
        </authorList>
    </citation>
    <scope>NUCLEOTIDE SEQUENCE [LARGE SCALE GENOMIC DNA]</scope>
    <source>
        <strain evidence="4">hw8</strain>
    </source>
</reference>
<dbReference type="InterPro" id="IPR013108">
    <property type="entry name" value="Amidohydro_3"/>
</dbReference>
<evidence type="ECO:0000259" key="2">
    <source>
        <dbReference type="Pfam" id="PF07969"/>
    </source>
</evidence>
<dbReference type="RefSeq" id="WP_273595393.1">
    <property type="nucleotide sequence ID" value="NZ_JAQQXS010000003.1"/>
</dbReference>
<protein>
    <submittedName>
        <fullName evidence="3">Amidohydrolase</fullName>
    </submittedName>
</protein>
<dbReference type="InterPro" id="IPR032466">
    <property type="entry name" value="Metal_Hydrolase"/>
</dbReference>
<name>A0ABT5KP99_9BURK</name>
<accession>A0ABT5KP99</accession>
<dbReference type="Gene3D" id="2.30.40.10">
    <property type="entry name" value="Urease, subunit C, domain 1"/>
    <property type="match status" value="1"/>
</dbReference>
<gene>
    <name evidence="3" type="ORF">PRZ01_03570</name>
</gene>
<dbReference type="SUPFAM" id="SSF51556">
    <property type="entry name" value="Metallo-dependent hydrolases"/>
    <property type="match status" value="1"/>
</dbReference>
<dbReference type="PANTHER" id="PTHR22642">
    <property type="entry name" value="IMIDAZOLONEPROPIONASE"/>
    <property type="match status" value="1"/>
</dbReference>
<dbReference type="Proteomes" id="UP001219862">
    <property type="component" value="Unassembled WGS sequence"/>
</dbReference>
<dbReference type="SUPFAM" id="SSF51338">
    <property type="entry name" value="Composite domain of metallo-dependent hydrolases"/>
    <property type="match status" value="1"/>
</dbReference>
<evidence type="ECO:0000313" key="3">
    <source>
        <dbReference type="EMBL" id="MDC8784270.1"/>
    </source>
</evidence>
<dbReference type="CDD" id="cd01300">
    <property type="entry name" value="YtcJ_like"/>
    <property type="match status" value="1"/>
</dbReference>
<evidence type="ECO:0000313" key="4">
    <source>
        <dbReference type="Proteomes" id="UP001219862"/>
    </source>
</evidence>